<name>A0A1G7DIY6_9FLAO</name>
<feature type="transmembrane region" description="Helical" evidence="1">
    <location>
        <begin position="110"/>
        <end position="130"/>
    </location>
</feature>
<evidence type="ECO:0000256" key="1">
    <source>
        <dbReference type="SAM" id="Phobius"/>
    </source>
</evidence>
<proteinExistence type="predicted"/>
<keyword evidence="1" id="KW-1133">Transmembrane helix</keyword>
<dbReference type="AlphaFoldDB" id="A0A1G7DIY6"/>
<dbReference type="RefSeq" id="WP_074537317.1">
    <property type="nucleotide sequence ID" value="NZ_FNBD01000001.1"/>
</dbReference>
<feature type="transmembrane region" description="Helical" evidence="1">
    <location>
        <begin position="17"/>
        <end position="37"/>
    </location>
</feature>
<feature type="transmembrane region" description="Helical" evidence="1">
    <location>
        <begin position="76"/>
        <end position="98"/>
    </location>
</feature>
<feature type="transmembrane region" description="Helical" evidence="1">
    <location>
        <begin position="49"/>
        <end position="70"/>
    </location>
</feature>
<organism evidence="2 3">
    <name type="scientific">Cellulophaga baltica</name>
    <dbReference type="NCBI Taxonomy" id="76594"/>
    <lineage>
        <taxon>Bacteria</taxon>
        <taxon>Pseudomonadati</taxon>
        <taxon>Bacteroidota</taxon>
        <taxon>Flavobacteriia</taxon>
        <taxon>Flavobacteriales</taxon>
        <taxon>Flavobacteriaceae</taxon>
        <taxon>Cellulophaga</taxon>
    </lineage>
</organism>
<evidence type="ECO:0000313" key="2">
    <source>
        <dbReference type="EMBL" id="SDE51492.1"/>
    </source>
</evidence>
<dbReference type="EMBL" id="FNBD01000001">
    <property type="protein sequence ID" value="SDE51492.1"/>
    <property type="molecule type" value="Genomic_DNA"/>
</dbReference>
<keyword evidence="1" id="KW-0812">Transmembrane</keyword>
<dbReference type="eggNOG" id="ENOG503301Q">
    <property type="taxonomic scope" value="Bacteria"/>
</dbReference>
<evidence type="ECO:0000313" key="3">
    <source>
        <dbReference type="Proteomes" id="UP000182114"/>
    </source>
</evidence>
<feature type="transmembrane region" description="Helical" evidence="1">
    <location>
        <begin position="136"/>
        <end position="161"/>
    </location>
</feature>
<keyword evidence="3" id="KW-1185">Reference proteome</keyword>
<accession>A0A1G7DIY6</accession>
<dbReference type="Proteomes" id="UP000182114">
    <property type="component" value="Unassembled WGS sequence"/>
</dbReference>
<reference evidence="3" key="1">
    <citation type="submission" date="2016-10" db="EMBL/GenBank/DDBJ databases">
        <authorList>
            <person name="Varghese N."/>
            <person name="Submissions S."/>
        </authorList>
    </citation>
    <scope>NUCLEOTIDE SEQUENCE [LARGE SCALE GENOMIC DNA]</scope>
    <source>
        <strain evidence="3">DSM 24729</strain>
    </source>
</reference>
<keyword evidence="1" id="KW-0472">Membrane</keyword>
<protein>
    <submittedName>
        <fullName evidence="2">Uncharacterized protein</fullName>
    </submittedName>
</protein>
<sequence>MSIQDIITWFDSHHAAVLYYFGIALVLALLCTYIVNAKNISTVKYVMSFLVYAVTIPGVLALFLLLYNILFLGSSMLQLGLVTYFSPIVAMILILLILNRKIKMSKLPGFTRLSSLIIIIGISFVLLFILQRSYFGVIFLGGFTQLLLVFAVIMIVLRVAWNKFAK</sequence>
<gene>
    <name evidence="2" type="ORF">SAMN04487992_101600</name>
</gene>